<feature type="transmembrane region" description="Helical" evidence="6">
    <location>
        <begin position="280"/>
        <end position="302"/>
    </location>
</feature>
<evidence type="ECO:0000313" key="8">
    <source>
        <dbReference type="Proteomes" id="UP000001039"/>
    </source>
</evidence>
<keyword evidence="5 6" id="KW-0472">Membrane</keyword>
<feature type="transmembrane region" description="Helical" evidence="6">
    <location>
        <begin position="76"/>
        <end position="96"/>
    </location>
</feature>
<accession>A0A0H3BWY6</accession>
<sequence length="486" mass="53518">MKFTIITNYDTLSRKSFTIEGDNMTIFRKKKKYSNKTEMQRHFKVIDLIFLGLGSMVGTGIFTVTGIGAAKYAGPALTISIIISAIAIGILSLFYAEFASRMPSNGGAYSYVYATLGEFPAWLVGWYIIMEFLTAISSVAVGWGSYLKGLLANYNIVLPNALNGTFNLKNGTYIDILPVLVMFFVTGIVLMNSKLALRFNSFLVILKFSALALFIFVSLFFIDHNNWSHFAPYGVGQITGGKTGFFAGASVMFFAFLGFESISMAVDEVKEPQKTIPKGIILSLIIVTALYIVVTTILTGIVHYTKLNVPDAVAFALRNIRLYWAADYVSIVAILTLITVCISMTYALARTIYSISRDGLLPKSLYTLTKKNKVPQNATLVTGLLAMICAGIFPLSSLAEFVNICTLAYLIILSGAIIKLRRIEGEPKANEFKTPLVPFLPMLAIIICLSFMSQYKAFTWIAFAIATIIGTLIYLAYGYTHSIENK</sequence>
<evidence type="ECO:0000313" key="7">
    <source>
        <dbReference type="EMBL" id="ACI60377.1"/>
    </source>
</evidence>
<dbReference type="EMBL" id="CP000829">
    <property type="protein sequence ID" value="ACI60377.1"/>
    <property type="molecule type" value="Genomic_DNA"/>
</dbReference>
<organism evidence="7 8">
    <name type="scientific">Streptococcus pyogenes serotype M49 (strain NZ131)</name>
    <dbReference type="NCBI Taxonomy" id="471876"/>
    <lineage>
        <taxon>Bacteria</taxon>
        <taxon>Bacillati</taxon>
        <taxon>Bacillota</taxon>
        <taxon>Bacilli</taxon>
        <taxon>Lactobacillales</taxon>
        <taxon>Streptococcaceae</taxon>
        <taxon>Streptococcus</taxon>
    </lineage>
</organism>
<feature type="transmembrane region" description="Helical" evidence="6">
    <location>
        <begin position="322"/>
        <end position="349"/>
    </location>
</feature>
<dbReference type="PIRSF" id="PIRSF006060">
    <property type="entry name" value="AA_transporter"/>
    <property type="match status" value="1"/>
</dbReference>
<keyword evidence="2" id="KW-0813">Transport</keyword>
<dbReference type="KEGG" id="soz:Spy49_0014"/>
<dbReference type="Gene3D" id="1.20.1740.10">
    <property type="entry name" value="Amino acid/polyamine transporter I"/>
    <property type="match status" value="1"/>
</dbReference>
<dbReference type="HOGENOM" id="CLU_007946_15_12_9"/>
<feature type="transmembrane region" description="Helical" evidence="6">
    <location>
        <begin position="108"/>
        <end position="129"/>
    </location>
</feature>
<feature type="transmembrane region" description="Helical" evidence="6">
    <location>
        <begin position="48"/>
        <end position="70"/>
    </location>
</feature>
<dbReference type="Pfam" id="PF13520">
    <property type="entry name" value="AA_permease_2"/>
    <property type="match status" value="1"/>
</dbReference>
<evidence type="ECO:0000256" key="5">
    <source>
        <dbReference type="ARBA" id="ARBA00023136"/>
    </source>
</evidence>
<feature type="transmembrane region" description="Helical" evidence="6">
    <location>
        <begin position="172"/>
        <end position="190"/>
    </location>
</feature>
<dbReference type="PANTHER" id="PTHR43243">
    <property type="entry name" value="INNER MEMBRANE TRANSPORTER YGJI-RELATED"/>
    <property type="match status" value="1"/>
</dbReference>
<evidence type="ECO:0000256" key="3">
    <source>
        <dbReference type="ARBA" id="ARBA00022692"/>
    </source>
</evidence>
<keyword evidence="3 6" id="KW-0812">Transmembrane</keyword>
<comment type="subcellular location">
    <subcellularLocation>
        <location evidence="1">Membrane</location>
        <topology evidence="1">Multi-pass membrane protein</topology>
    </subcellularLocation>
</comment>
<proteinExistence type="predicted"/>
<keyword evidence="4 6" id="KW-1133">Transmembrane helix</keyword>
<name>A0A0H3BWY6_STRPZ</name>
<evidence type="ECO:0000256" key="1">
    <source>
        <dbReference type="ARBA" id="ARBA00004141"/>
    </source>
</evidence>
<dbReference type="AlphaFoldDB" id="A0A0H3BWY6"/>
<feature type="transmembrane region" description="Helical" evidence="6">
    <location>
        <begin position="458"/>
        <end position="477"/>
    </location>
</feature>
<protein>
    <submittedName>
        <fullName evidence="7">Putative amino acid permease</fullName>
    </submittedName>
</protein>
<dbReference type="GO" id="GO:0015171">
    <property type="term" value="F:amino acid transmembrane transporter activity"/>
    <property type="evidence" value="ECO:0007669"/>
    <property type="project" value="TreeGrafter"/>
</dbReference>
<feature type="transmembrane region" description="Helical" evidence="6">
    <location>
        <begin position="242"/>
        <end position="259"/>
    </location>
</feature>
<reference evidence="7 8" key="1">
    <citation type="journal article" date="2008" name="J. Bacteriol.">
        <title>Genome sequence of a nephritogenic and highly transformable M49 strain of Streptococcus pyogenes.</title>
        <authorList>
            <person name="McShan W.M."/>
            <person name="Ferretti J.J."/>
            <person name="Karasawa T."/>
            <person name="Suvorov A.N."/>
            <person name="Lin S."/>
            <person name="Qin B."/>
            <person name="Jia H."/>
            <person name="Kenton S."/>
            <person name="Najar F."/>
            <person name="Wu H."/>
            <person name="Scott J."/>
            <person name="Roe B.A."/>
            <person name="Savic D.J."/>
        </authorList>
    </citation>
    <scope>NUCLEOTIDE SEQUENCE [LARGE SCALE GENOMIC DNA]</scope>
    <source>
        <strain evidence="7 8">NZ131</strain>
    </source>
</reference>
<dbReference type="Proteomes" id="UP000001039">
    <property type="component" value="Chromosome"/>
</dbReference>
<evidence type="ECO:0000256" key="2">
    <source>
        <dbReference type="ARBA" id="ARBA00022448"/>
    </source>
</evidence>
<dbReference type="GO" id="GO:0016020">
    <property type="term" value="C:membrane"/>
    <property type="evidence" value="ECO:0007669"/>
    <property type="project" value="UniProtKB-SubCell"/>
</dbReference>
<feature type="transmembrane region" description="Helical" evidence="6">
    <location>
        <begin position="202"/>
        <end position="222"/>
    </location>
</feature>
<evidence type="ECO:0000256" key="4">
    <source>
        <dbReference type="ARBA" id="ARBA00022989"/>
    </source>
</evidence>
<feature type="transmembrane region" description="Helical" evidence="6">
    <location>
        <begin position="378"/>
        <end position="395"/>
    </location>
</feature>
<feature type="transmembrane region" description="Helical" evidence="6">
    <location>
        <begin position="401"/>
        <end position="420"/>
    </location>
</feature>
<gene>
    <name evidence="7" type="ordered locus">Spy49_0014</name>
</gene>
<dbReference type="PANTHER" id="PTHR43243:SF4">
    <property type="entry name" value="CATIONIC AMINO ACID TRANSPORTER 4"/>
    <property type="match status" value="1"/>
</dbReference>
<dbReference type="InterPro" id="IPR002293">
    <property type="entry name" value="AA/rel_permease1"/>
</dbReference>
<feature type="transmembrane region" description="Helical" evidence="6">
    <location>
        <begin position="432"/>
        <end position="452"/>
    </location>
</feature>
<evidence type="ECO:0000256" key="6">
    <source>
        <dbReference type="SAM" id="Phobius"/>
    </source>
</evidence>